<organism evidence="12 13">
    <name type="scientific">Hondaea fermentalgiana</name>
    <dbReference type="NCBI Taxonomy" id="2315210"/>
    <lineage>
        <taxon>Eukaryota</taxon>
        <taxon>Sar</taxon>
        <taxon>Stramenopiles</taxon>
        <taxon>Bigyra</taxon>
        <taxon>Labyrinthulomycetes</taxon>
        <taxon>Thraustochytrida</taxon>
        <taxon>Thraustochytriidae</taxon>
        <taxon>Hondaea</taxon>
    </lineage>
</organism>
<evidence type="ECO:0000256" key="8">
    <source>
        <dbReference type="ARBA" id="ARBA00023235"/>
    </source>
</evidence>
<feature type="compositionally biased region" description="Acidic residues" evidence="10">
    <location>
        <begin position="454"/>
        <end position="475"/>
    </location>
</feature>
<dbReference type="GO" id="GO:0016887">
    <property type="term" value="F:ATP hydrolysis activity"/>
    <property type="evidence" value="ECO:0007669"/>
    <property type="project" value="RHEA"/>
</dbReference>
<evidence type="ECO:0000256" key="4">
    <source>
        <dbReference type="ARBA" id="ARBA00022806"/>
    </source>
</evidence>
<accession>A0A2R5GBP1</accession>
<evidence type="ECO:0000256" key="7">
    <source>
        <dbReference type="ARBA" id="ARBA00023204"/>
    </source>
</evidence>
<feature type="region of interest" description="Disordered" evidence="10">
    <location>
        <begin position="454"/>
        <end position="516"/>
    </location>
</feature>
<dbReference type="GO" id="GO:0005524">
    <property type="term" value="F:ATP binding"/>
    <property type="evidence" value="ECO:0007669"/>
    <property type="project" value="UniProtKB-KW"/>
</dbReference>
<keyword evidence="4 9" id="KW-0347">Helicase</keyword>
<evidence type="ECO:0000256" key="10">
    <source>
        <dbReference type="SAM" id="MobiDB-lite"/>
    </source>
</evidence>
<reference evidence="12 13" key="1">
    <citation type="submission" date="2017-12" db="EMBL/GenBank/DDBJ databases">
        <title>Sequencing, de novo assembly and annotation of complete genome of a new Thraustochytrid species, strain FCC1311.</title>
        <authorList>
            <person name="Sedici K."/>
            <person name="Godart F."/>
            <person name="Aiese Cigliano R."/>
            <person name="Sanseverino W."/>
            <person name="Barakat M."/>
            <person name="Ortet P."/>
            <person name="Marechal E."/>
            <person name="Cagnac O."/>
            <person name="Amato A."/>
        </authorList>
    </citation>
    <scope>NUCLEOTIDE SEQUENCE [LARGE SCALE GENOMIC DNA]</scope>
</reference>
<dbReference type="InterPro" id="IPR051055">
    <property type="entry name" value="PIF1_helicase"/>
</dbReference>
<evidence type="ECO:0000256" key="1">
    <source>
        <dbReference type="ARBA" id="ARBA00022741"/>
    </source>
</evidence>
<evidence type="ECO:0000256" key="9">
    <source>
        <dbReference type="RuleBase" id="RU363044"/>
    </source>
</evidence>
<dbReference type="InParanoid" id="A0A2R5GBP1"/>
<dbReference type="GO" id="GO:0043139">
    <property type="term" value="F:5'-3' DNA helicase activity"/>
    <property type="evidence" value="ECO:0007669"/>
    <property type="project" value="UniProtKB-EC"/>
</dbReference>
<comment type="cofactor">
    <cofactor evidence="9">
        <name>Mg(2+)</name>
        <dbReference type="ChEBI" id="CHEBI:18420"/>
    </cofactor>
</comment>
<evidence type="ECO:0000256" key="5">
    <source>
        <dbReference type="ARBA" id="ARBA00022840"/>
    </source>
</evidence>
<dbReference type="EC" id="5.6.2.3" evidence="9"/>
<dbReference type="InterPro" id="IPR027417">
    <property type="entry name" value="P-loop_NTPase"/>
</dbReference>
<evidence type="ECO:0000256" key="2">
    <source>
        <dbReference type="ARBA" id="ARBA00022763"/>
    </source>
</evidence>
<dbReference type="SUPFAM" id="SSF52540">
    <property type="entry name" value="P-loop containing nucleoside triphosphate hydrolases"/>
    <property type="match status" value="2"/>
</dbReference>
<keyword evidence="13" id="KW-1185">Reference proteome</keyword>
<dbReference type="Proteomes" id="UP000241890">
    <property type="component" value="Unassembled WGS sequence"/>
</dbReference>
<dbReference type="Pfam" id="PF21530">
    <property type="entry name" value="Pif1_2B_dom"/>
    <property type="match status" value="1"/>
</dbReference>
<evidence type="ECO:0000313" key="13">
    <source>
        <dbReference type="Proteomes" id="UP000241890"/>
    </source>
</evidence>
<dbReference type="InterPro" id="IPR049163">
    <property type="entry name" value="Pif1-like_2B_dom"/>
</dbReference>
<dbReference type="GO" id="GO:0006310">
    <property type="term" value="P:DNA recombination"/>
    <property type="evidence" value="ECO:0007669"/>
    <property type="project" value="UniProtKB-KW"/>
</dbReference>
<keyword evidence="2 9" id="KW-0227">DNA damage</keyword>
<dbReference type="InterPro" id="IPR003593">
    <property type="entry name" value="AAA+_ATPase"/>
</dbReference>
<dbReference type="PANTHER" id="PTHR47642">
    <property type="entry name" value="ATP-DEPENDENT DNA HELICASE"/>
    <property type="match status" value="1"/>
</dbReference>
<dbReference type="InterPro" id="IPR010285">
    <property type="entry name" value="DNA_helicase_pif1-like_DEAD"/>
</dbReference>
<evidence type="ECO:0000313" key="12">
    <source>
        <dbReference type="EMBL" id="GBG27138.1"/>
    </source>
</evidence>
<dbReference type="EMBL" id="BEYU01000028">
    <property type="protein sequence ID" value="GBG27138.1"/>
    <property type="molecule type" value="Genomic_DNA"/>
</dbReference>
<dbReference type="AlphaFoldDB" id="A0A2R5GBP1"/>
<sequence>MGPISVFLQQTNPEPANQKRKLAYISSRGNDPLTAGRLPKMTATRTARPADSLSRRQKCCLRAAQAGRHLFVTGGAGCGKSTAARSIVDALREQHGADKVAVTAPTGLAAANFTGASSLHQFAGVGLARGSKERLAASVRGNSAARRRWSRCKVLVIDEVSQLSATLLDMLNFVARKVRPAKLGKRAFGGIQLVLVGDFAQLPPVDADHGFAFESETWSQIFSREQGCIVNLDRCFRINDTGQSVFLDCLNQIRRGDLTPQAADWLRKNCPARAPRTGQEPTYLCSRNAQVNSINESHLRRLADKGVLVREFYAEDSPNNPALEAAIDHACRLPRVLRLAMGVPVVLLVNLDARAGLVNGLRGTVVGFERPVGLAVENVDLVPLVKFCVAGGDPLSSVRVDLDGVFSVGQVYTALTRTSSHSNLEIENLDENCVCVHPKVMRFHQALFGDDDDDVDVDVDVDDDDDDEKEEEDADADFKEKAAENQPVELGKGGSTSRRTPIFVENNPKRSNRTPRAVSFAQDQLNSAQAKTNCSASRVQRDPGFTTRVKFSLHIARH</sequence>
<dbReference type="OrthoDB" id="204514at2759"/>
<evidence type="ECO:0000256" key="6">
    <source>
        <dbReference type="ARBA" id="ARBA00023125"/>
    </source>
</evidence>
<keyword evidence="8" id="KW-0413">Isomerase</keyword>
<keyword evidence="7 9" id="KW-0234">DNA repair</keyword>
<dbReference type="Gene3D" id="3.40.50.300">
    <property type="entry name" value="P-loop containing nucleotide triphosphate hydrolases"/>
    <property type="match status" value="1"/>
</dbReference>
<keyword evidence="6" id="KW-0238">DNA-binding</keyword>
<keyword evidence="5 9" id="KW-0067">ATP-binding</keyword>
<dbReference type="Pfam" id="PF05970">
    <property type="entry name" value="PIF1"/>
    <property type="match status" value="1"/>
</dbReference>
<keyword evidence="9" id="KW-0233">DNA recombination</keyword>
<comment type="caution">
    <text evidence="12">The sequence shown here is derived from an EMBL/GenBank/DDBJ whole genome shotgun (WGS) entry which is preliminary data.</text>
</comment>
<name>A0A2R5GBP1_9STRA</name>
<comment type="similarity">
    <text evidence="9">Belongs to the helicase family.</text>
</comment>
<evidence type="ECO:0000256" key="3">
    <source>
        <dbReference type="ARBA" id="ARBA00022801"/>
    </source>
</evidence>
<evidence type="ECO:0000259" key="11">
    <source>
        <dbReference type="SMART" id="SM00382"/>
    </source>
</evidence>
<comment type="catalytic activity">
    <reaction evidence="9">
        <text>ATP + H2O = ADP + phosphate + H(+)</text>
        <dbReference type="Rhea" id="RHEA:13065"/>
        <dbReference type="ChEBI" id="CHEBI:15377"/>
        <dbReference type="ChEBI" id="CHEBI:15378"/>
        <dbReference type="ChEBI" id="CHEBI:30616"/>
        <dbReference type="ChEBI" id="CHEBI:43474"/>
        <dbReference type="ChEBI" id="CHEBI:456216"/>
        <dbReference type="EC" id="5.6.2.3"/>
    </reaction>
</comment>
<keyword evidence="3 9" id="KW-0378">Hydrolase</keyword>
<dbReference type="PANTHER" id="PTHR47642:SF5">
    <property type="entry name" value="ATP-DEPENDENT DNA HELICASE"/>
    <property type="match status" value="1"/>
</dbReference>
<protein>
    <recommendedName>
        <fullName evidence="9">ATP-dependent DNA helicase</fullName>
        <ecNumber evidence="9">5.6.2.3</ecNumber>
    </recommendedName>
</protein>
<feature type="domain" description="AAA+ ATPase" evidence="11">
    <location>
        <begin position="66"/>
        <end position="222"/>
    </location>
</feature>
<proteinExistence type="inferred from homology"/>
<dbReference type="GO" id="GO:0000723">
    <property type="term" value="P:telomere maintenance"/>
    <property type="evidence" value="ECO:0007669"/>
    <property type="project" value="InterPro"/>
</dbReference>
<dbReference type="GO" id="GO:0006281">
    <property type="term" value="P:DNA repair"/>
    <property type="evidence" value="ECO:0007669"/>
    <property type="project" value="UniProtKB-KW"/>
</dbReference>
<dbReference type="SMART" id="SM00382">
    <property type="entry name" value="AAA"/>
    <property type="match status" value="1"/>
</dbReference>
<gene>
    <name evidence="12" type="ORF">FCC1311_033612</name>
</gene>
<keyword evidence="1 9" id="KW-0547">Nucleotide-binding</keyword>